<gene>
    <name evidence="1" type="ORF">BK663_22105</name>
</gene>
<evidence type="ECO:0000313" key="1">
    <source>
        <dbReference type="EMBL" id="RON23433.1"/>
    </source>
</evidence>
<comment type="caution">
    <text evidence="1">The sequence shown here is derived from an EMBL/GenBank/DDBJ whole genome shotgun (WGS) entry which is preliminary data.</text>
</comment>
<evidence type="ECO:0000313" key="2">
    <source>
        <dbReference type="Proteomes" id="UP000284168"/>
    </source>
</evidence>
<accession>A0A423ID55</accession>
<proteinExistence type="predicted"/>
<name>A0A423ID55_9PSED</name>
<reference evidence="1 2" key="1">
    <citation type="submission" date="2016-10" db="EMBL/GenBank/DDBJ databases">
        <title>Comparative genome analysis of multiple Pseudomonas spp. focuses on biocontrol and plant growth promoting traits.</title>
        <authorList>
            <person name="Tao X.-Y."/>
            <person name="Taylor C.G."/>
        </authorList>
    </citation>
    <scope>NUCLEOTIDE SEQUENCE [LARGE SCALE GENOMIC DNA]</scope>
    <source>
        <strain evidence="1 2">48C10</strain>
    </source>
</reference>
<sequence length="73" mass="7766">MTVGALRWVSFFYGTAKTAGLKTGSRGEETNLAAPPWGPIQACTGQSAGDIGHADWYRTDIIQVVQGHDESQG</sequence>
<dbReference type="Proteomes" id="UP000284168">
    <property type="component" value="Unassembled WGS sequence"/>
</dbReference>
<protein>
    <submittedName>
        <fullName evidence="1">Uncharacterized protein</fullName>
    </submittedName>
</protein>
<organism evidence="1 2">
    <name type="scientific">Pseudomonas lini</name>
    <dbReference type="NCBI Taxonomy" id="163011"/>
    <lineage>
        <taxon>Bacteria</taxon>
        <taxon>Pseudomonadati</taxon>
        <taxon>Pseudomonadota</taxon>
        <taxon>Gammaproteobacteria</taxon>
        <taxon>Pseudomonadales</taxon>
        <taxon>Pseudomonadaceae</taxon>
        <taxon>Pseudomonas</taxon>
    </lineage>
</organism>
<dbReference type="EMBL" id="MOBN01000040">
    <property type="protein sequence ID" value="RON23433.1"/>
    <property type="molecule type" value="Genomic_DNA"/>
</dbReference>
<dbReference type="AlphaFoldDB" id="A0A423ID55"/>